<accession>A0A4Y1YLF0</accession>
<evidence type="ECO:0000256" key="2">
    <source>
        <dbReference type="ARBA" id="ARBA00022515"/>
    </source>
</evidence>
<comment type="domain">
    <text evidence="12">Contains an N-terminal zinc-binding domain, a central core domain that contains the primase activity, and a C-terminal DnaB-binding domain.</text>
</comment>
<dbReference type="GO" id="GO:0006269">
    <property type="term" value="P:DNA replication, synthesis of primer"/>
    <property type="evidence" value="ECO:0007669"/>
    <property type="project" value="UniProtKB-UniRule"/>
</dbReference>
<dbReference type="Gene3D" id="3.90.980.10">
    <property type="entry name" value="DNA primase, catalytic core, N-terminal domain"/>
    <property type="match status" value="1"/>
</dbReference>
<organism evidence="17 18">
    <name type="scientific">Nitrosomonas stercoris</name>
    <dbReference type="NCBI Taxonomy" id="1444684"/>
    <lineage>
        <taxon>Bacteria</taxon>
        <taxon>Pseudomonadati</taxon>
        <taxon>Pseudomonadota</taxon>
        <taxon>Betaproteobacteria</taxon>
        <taxon>Nitrosomonadales</taxon>
        <taxon>Nitrosomonadaceae</taxon>
        <taxon>Nitrosomonas</taxon>
    </lineage>
</organism>
<dbReference type="PANTHER" id="PTHR30313">
    <property type="entry name" value="DNA PRIMASE"/>
    <property type="match status" value="1"/>
</dbReference>
<dbReference type="GO" id="GO:0000428">
    <property type="term" value="C:DNA-directed RNA polymerase complex"/>
    <property type="evidence" value="ECO:0007669"/>
    <property type="project" value="UniProtKB-KW"/>
</dbReference>
<evidence type="ECO:0000256" key="11">
    <source>
        <dbReference type="ARBA" id="ARBA00023163"/>
    </source>
</evidence>
<evidence type="ECO:0000256" key="7">
    <source>
        <dbReference type="ARBA" id="ARBA00022771"/>
    </source>
</evidence>
<reference evidence="17 18" key="1">
    <citation type="submission" date="2019-06" db="EMBL/GenBank/DDBJ databases">
        <title>Nitrosomonas stercoris KYUHI-S whole genome shotgun sequence.</title>
        <authorList>
            <person name="Nakagawa T."/>
            <person name="Tsuchiya Y."/>
            <person name="Takahashi R."/>
        </authorList>
    </citation>
    <scope>NUCLEOTIDE SEQUENCE [LARGE SCALE GENOMIC DNA]</scope>
    <source>
        <strain evidence="17 18">KYUHI-S</strain>
    </source>
</reference>
<dbReference type="Pfam" id="PF08278">
    <property type="entry name" value="DnaG_DnaB_bind"/>
    <property type="match status" value="1"/>
</dbReference>
<sequence>MIAQSFIQELLDRIDIVDIVTQHLQLKKAGANFTACCPFHSEKTPSFTVNSAKQFYHCFGCGRHGNAINFLMEHTGANFVEAVETLAARAGMQMPAQENTVSAASNVNNDSINKTTSKVIDEKKRALSDLYERMEQAARFYRAQLKHSEQAIAYLKKRGVSGQTALRFEIGYAPAGWQNLAAVFTDYPARNAEHVLIQTGLIVAHDGKKNYDRFRHRIIFPIRNYKNKIVGFGGRSLDNQEPKYLNSPETPLFIKGRELYNLAAAGFAIRKVNRVVVVEGYMDVVMLTQHGVENVVATLGTATTPTHIQKLFRYADEVVFCFDGDAAGVKAAWRALETSLPKLKDEKVIKFLFLPEREDPDSYVRKYGTDRFDALLQKAQPLSVFLCEELSNRVNLNISEGRAQLIQQAKPLLAQINAPIFGLMLVKRIAELARIDPQQLIALLKTDQRNQLPLSGARVKNMSRSLSVTPYRRLIQILLCVPTYVNELDMALLKSNEEQSEEKSLLMSLIDFLATLPRSVMDELNVGTIMLQFDQATQRTLLEQLSQDSHIQNNSWDIDAEFTGAVACLREIRRKSRITELHNRPLASLTLEEKKELRQLMLS</sequence>
<evidence type="ECO:0000256" key="10">
    <source>
        <dbReference type="ARBA" id="ARBA00023125"/>
    </source>
</evidence>
<dbReference type="Pfam" id="PF10410">
    <property type="entry name" value="DnaB_bind"/>
    <property type="match status" value="1"/>
</dbReference>
<dbReference type="Gene3D" id="1.10.860.10">
    <property type="entry name" value="DNAb Helicase, Chain A"/>
    <property type="match status" value="1"/>
</dbReference>
<evidence type="ECO:0000256" key="8">
    <source>
        <dbReference type="ARBA" id="ARBA00022833"/>
    </source>
</evidence>
<gene>
    <name evidence="12" type="primary">dnaG</name>
    <name evidence="17" type="ORF">Nstercoris_00778</name>
</gene>
<dbReference type="SUPFAM" id="SSF117023">
    <property type="entry name" value="DNA primase DnaG, C-terminal domain"/>
    <property type="match status" value="1"/>
</dbReference>
<keyword evidence="9" id="KW-0460">Magnesium</keyword>
<evidence type="ECO:0000256" key="14">
    <source>
        <dbReference type="PIRSR" id="PIRSR002811-1"/>
    </source>
</evidence>
<dbReference type="Pfam" id="PF08275">
    <property type="entry name" value="DNAG_N"/>
    <property type="match status" value="1"/>
</dbReference>
<dbReference type="InterPro" id="IPR050219">
    <property type="entry name" value="DnaG_primase"/>
</dbReference>
<keyword evidence="1 12" id="KW-0240">DNA-directed RNA polymerase</keyword>
<comment type="cofactor">
    <cofactor evidence="12 13 14">
        <name>Zn(2+)</name>
        <dbReference type="ChEBI" id="CHEBI:29105"/>
    </cofactor>
    <text evidence="12 13 14">Binds 1 zinc ion per monomer.</text>
</comment>
<evidence type="ECO:0000313" key="17">
    <source>
        <dbReference type="EMBL" id="BBL34539.1"/>
    </source>
</evidence>
<feature type="domain" description="Toprim" evidence="16">
    <location>
        <begin position="273"/>
        <end position="355"/>
    </location>
</feature>
<dbReference type="EC" id="2.7.7.101" evidence="12"/>
<dbReference type="InterPro" id="IPR013264">
    <property type="entry name" value="DNAG_N"/>
</dbReference>
<feature type="coiled-coil region" evidence="15">
    <location>
        <begin position="124"/>
        <end position="151"/>
    </location>
</feature>
<keyword evidence="8 12" id="KW-0862">Zinc</keyword>
<dbReference type="FunFam" id="3.90.580.10:FF:000001">
    <property type="entry name" value="DNA primase"/>
    <property type="match status" value="1"/>
</dbReference>
<dbReference type="GO" id="GO:0003677">
    <property type="term" value="F:DNA binding"/>
    <property type="evidence" value="ECO:0007669"/>
    <property type="project" value="UniProtKB-KW"/>
</dbReference>
<dbReference type="Gene3D" id="1.20.50.20">
    <property type="entry name" value="DnaG, RNA polymerase domain, helical bundle"/>
    <property type="match status" value="1"/>
</dbReference>
<dbReference type="InterPro" id="IPR006171">
    <property type="entry name" value="TOPRIM_dom"/>
</dbReference>
<dbReference type="CDD" id="cd03364">
    <property type="entry name" value="TOPRIM_DnaG_primases"/>
    <property type="match status" value="1"/>
</dbReference>
<evidence type="ECO:0000256" key="3">
    <source>
        <dbReference type="ARBA" id="ARBA00022679"/>
    </source>
</evidence>
<dbReference type="Pfam" id="PF13662">
    <property type="entry name" value="Toprim_4"/>
    <property type="match status" value="1"/>
</dbReference>
<dbReference type="SMART" id="SM00766">
    <property type="entry name" value="DnaG_DnaB_bind"/>
    <property type="match status" value="1"/>
</dbReference>
<dbReference type="InterPro" id="IPR013173">
    <property type="entry name" value="DNA_primase_DnaG_DnaB-bd_dom"/>
</dbReference>
<keyword evidence="15" id="KW-0175">Coiled coil</keyword>
<comment type="subunit">
    <text evidence="12">Monomer. Interacts with DnaB.</text>
</comment>
<dbReference type="SMART" id="SM00400">
    <property type="entry name" value="ZnF_CHCC"/>
    <property type="match status" value="1"/>
</dbReference>
<dbReference type="PROSITE" id="PS50880">
    <property type="entry name" value="TOPRIM"/>
    <property type="match status" value="1"/>
</dbReference>
<dbReference type="InterPro" id="IPR016136">
    <property type="entry name" value="DNA_helicase_N/primase_C"/>
</dbReference>
<keyword evidence="11 12" id="KW-0804">Transcription</keyword>
<evidence type="ECO:0000256" key="5">
    <source>
        <dbReference type="ARBA" id="ARBA00022705"/>
    </source>
</evidence>
<keyword evidence="2 12" id="KW-0639">Primosome</keyword>
<comment type="catalytic activity">
    <reaction evidence="12">
        <text>ssDNA + n NTP = ssDNA/pppN(pN)n-1 hybrid + (n-1) diphosphate.</text>
        <dbReference type="EC" id="2.7.7.101"/>
    </reaction>
</comment>
<dbReference type="KEGG" id="nst:Nstercoris_00778"/>
<dbReference type="HAMAP" id="MF_00974">
    <property type="entry name" value="DNA_primase_DnaG"/>
    <property type="match status" value="1"/>
</dbReference>
<dbReference type="NCBIfam" id="TIGR01391">
    <property type="entry name" value="dnaG"/>
    <property type="match status" value="1"/>
</dbReference>
<keyword evidence="4 12" id="KW-0548">Nucleotidyltransferase</keyword>
<proteinExistence type="inferred from homology"/>
<dbReference type="InterPro" id="IPR019475">
    <property type="entry name" value="DNA_primase_DnaB-bd"/>
</dbReference>
<keyword evidence="3 12" id="KW-0808">Transferase</keyword>
<protein>
    <recommendedName>
        <fullName evidence="12 13">DNA primase</fullName>
        <ecNumber evidence="12">2.7.7.101</ecNumber>
    </recommendedName>
</protein>
<dbReference type="EMBL" id="AP019755">
    <property type="protein sequence ID" value="BBL34539.1"/>
    <property type="molecule type" value="Genomic_DNA"/>
</dbReference>
<dbReference type="GO" id="GO:0005737">
    <property type="term" value="C:cytoplasm"/>
    <property type="evidence" value="ECO:0007669"/>
    <property type="project" value="TreeGrafter"/>
</dbReference>
<evidence type="ECO:0000256" key="13">
    <source>
        <dbReference type="PIRNR" id="PIRNR002811"/>
    </source>
</evidence>
<dbReference type="InterPro" id="IPR002694">
    <property type="entry name" value="Znf_CHC2"/>
</dbReference>
<dbReference type="GO" id="GO:0003899">
    <property type="term" value="F:DNA-directed RNA polymerase activity"/>
    <property type="evidence" value="ECO:0007669"/>
    <property type="project" value="UniProtKB-UniRule"/>
</dbReference>
<evidence type="ECO:0000256" key="15">
    <source>
        <dbReference type="SAM" id="Coils"/>
    </source>
</evidence>
<dbReference type="InterPro" id="IPR034151">
    <property type="entry name" value="TOPRIM_DnaG_bac"/>
</dbReference>
<dbReference type="InterPro" id="IPR037068">
    <property type="entry name" value="DNA_primase_core_N_sf"/>
</dbReference>
<keyword evidence="7 12" id="KW-0863">Zinc-finger</keyword>
<dbReference type="Pfam" id="PF01807">
    <property type="entry name" value="Zn_ribbon_DnaG"/>
    <property type="match status" value="1"/>
</dbReference>
<evidence type="ECO:0000256" key="6">
    <source>
        <dbReference type="ARBA" id="ARBA00022723"/>
    </source>
</evidence>
<name>A0A4Y1YLF0_9PROT</name>
<keyword evidence="5 12" id="KW-0235">DNA replication</keyword>
<comment type="similarity">
    <text evidence="12 13">Belongs to the DnaG primase family.</text>
</comment>
<keyword evidence="10 12" id="KW-0238">DNA-binding</keyword>
<comment type="function">
    <text evidence="12 13">RNA polymerase that catalyzes the synthesis of short RNA molecules used as primers for DNA polymerase during DNA replication.</text>
</comment>
<dbReference type="SUPFAM" id="SSF57783">
    <property type="entry name" value="Zinc beta-ribbon"/>
    <property type="match status" value="1"/>
</dbReference>
<dbReference type="PANTHER" id="PTHR30313:SF2">
    <property type="entry name" value="DNA PRIMASE"/>
    <property type="match status" value="1"/>
</dbReference>
<feature type="zinc finger region" description="CHC2-type" evidence="12 14">
    <location>
        <begin position="37"/>
        <end position="61"/>
    </location>
</feature>
<dbReference type="InterPro" id="IPR006295">
    <property type="entry name" value="DNA_primase_DnaG"/>
</dbReference>
<dbReference type="InterPro" id="IPR030846">
    <property type="entry name" value="DnaG_bac"/>
</dbReference>
<dbReference type="AlphaFoldDB" id="A0A4Y1YLF0"/>
<dbReference type="PIRSF" id="PIRSF002811">
    <property type="entry name" value="DnaG"/>
    <property type="match status" value="1"/>
</dbReference>
<dbReference type="SMART" id="SM00493">
    <property type="entry name" value="TOPRIM"/>
    <property type="match status" value="1"/>
</dbReference>
<evidence type="ECO:0000259" key="16">
    <source>
        <dbReference type="PROSITE" id="PS50880"/>
    </source>
</evidence>
<dbReference type="GO" id="GO:0008270">
    <property type="term" value="F:zinc ion binding"/>
    <property type="evidence" value="ECO:0007669"/>
    <property type="project" value="UniProtKB-UniRule"/>
</dbReference>
<keyword evidence="18" id="KW-1185">Reference proteome</keyword>
<dbReference type="Gene3D" id="3.90.580.10">
    <property type="entry name" value="Zinc finger, CHC2-type domain"/>
    <property type="match status" value="1"/>
</dbReference>
<dbReference type="FunFam" id="3.90.980.10:FF:000001">
    <property type="entry name" value="DNA primase"/>
    <property type="match status" value="1"/>
</dbReference>
<dbReference type="SUPFAM" id="SSF56731">
    <property type="entry name" value="DNA primase core"/>
    <property type="match status" value="1"/>
</dbReference>
<keyword evidence="6 12" id="KW-0479">Metal-binding</keyword>
<evidence type="ECO:0000256" key="12">
    <source>
        <dbReference type="HAMAP-Rule" id="MF_00974"/>
    </source>
</evidence>
<dbReference type="FunFam" id="3.40.1360.10:FF:000002">
    <property type="entry name" value="DNA primase"/>
    <property type="match status" value="1"/>
</dbReference>
<evidence type="ECO:0000256" key="4">
    <source>
        <dbReference type="ARBA" id="ARBA00022695"/>
    </source>
</evidence>
<dbReference type="Gene3D" id="3.40.1360.10">
    <property type="match status" value="1"/>
</dbReference>
<dbReference type="Proteomes" id="UP000316473">
    <property type="component" value="Chromosome"/>
</dbReference>
<dbReference type="GO" id="GO:1990077">
    <property type="term" value="C:primosome complex"/>
    <property type="evidence" value="ECO:0007669"/>
    <property type="project" value="UniProtKB-KW"/>
</dbReference>
<evidence type="ECO:0000313" key="18">
    <source>
        <dbReference type="Proteomes" id="UP000316473"/>
    </source>
</evidence>
<evidence type="ECO:0000256" key="9">
    <source>
        <dbReference type="ARBA" id="ARBA00022842"/>
    </source>
</evidence>
<evidence type="ECO:0000256" key="1">
    <source>
        <dbReference type="ARBA" id="ARBA00022478"/>
    </source>
</evidence>
<dbReference type="InterPro" id="IPR036977">
    <property type="entry name" value="DNA_primase_Znf_CHC2"/>
</dbReference>